<protein>
    <recommendedName>
        <fullName evidence="4 5">Small ribosomal subunit protein bS21</fullName>
    </recommendedName>
</protein>
<evidence type="ECO:0000256" key="4">
    <source>
        <dbReference type="ARBA" id="ARBA00035135"/>
    </source>
</evidence>
<dbReference type="RefSeq" id="WP_023161315.1">
    <property type="nucleotide sequence ID" value="NC_022588.1"/>
</dbReference>
<evidence type="ECO:0000256" key="3">
    <source>
        <dbReference type="ARBA" id="ARBA00023274"/>
    </source>
</evidence>
<keyword evidence="9" id="KW-1185">Reference proteome</keyword>
<evidence type="ECO:0000256" key="1">
    <source>
        <dbReference type="ARBA" id="ARBA00006640"/>
    </source>
</evidence>
<evidence type="ECO:0000256" key="2">
    <source>
        <dbReference type="ARBA" id="ARBA00022980"/>
    </source>
</evidence>
<name>A0A421NUX8_9MOLU</name>
<keyword evidence="3 5" id="KW-0687">Ribonucleoprotein</keyword>
<dbReference type="InterPro" id="IPR038380">
    <property type="entry name" value="Ribosomal_bS21_sf"/>
</dbReference>
<evidence type="ECO:0000256" key="6">
    <source>
        <dbReference type="RuleBase" id="RU000667"/>
    </source>
</evidence>
<dbReference type="GO" id="GO:0006412">
    <property type="term" value="P:translation"/>
    <property type="evidence" value="ECO:0007669"/>
    <property type="project" value="UniProtKB-UniRule"/>
</dbReference>
<dbReference type="KEGG" id="psol:S284_01930"/>
<evidence type="ECO:0000256" key="5">
    <source>
        <dbReference type="HAMAP-Rule" id="MF_00358"/>
    </source>
</evidence>
<feature type="region of interest" description="Disordered" evidence="7">
    <location>
        <begin position="34"/>
        <end position="57"/>
    </location>
</feature>
<dbReference type="Gene3D" id="1.20.5.1150">
    <property type="entry name" value="Ribosomal protein S8"/>
    <property type="match status" value="1"/>
</dbReference>
<dbReference type="STRING" id="69896.S284_01930"/>
<sequence length="57" mass="6869">MPKTFFRKGETIDETLRRFKREVAKSGVLAESRRKKHYIKPSAQRKIRQKSLHSKKR</sequence>
<accession>A0A421NUX8</accession>
<dbReference type="PRINTS" id="PR00976">
    <property type="entry name" value="RIBOSOMALS21"/>
</dbReference>
<comment type="similarity">
    <text evidence="1 5 6">Belongs to the bacterial ribosomal protein bS21 family.</text>
</comment>
<dbReference type="Pfam" id="PF01165">
    <property type="entry name" value="Ribosomal_S21"/>
    <property type="match status" value="1"/>
</dbReference>
<evidence type="ECO:0000313" key="9">
    <source>
        <dbReference type="Proteomes" id="UP000283896"/>
    </source>
</evidence>
<dbReference type="GO" id="GO:0003735">
    <property type="term" value="F:structural constituent of ribosome"/>
    <property type="evidence" value="ECO:0007669"/>
    <property type="project" value="InterPro"/>
</dbReference>
<gene>
    <name evidence="5 8" type="primary">rpsU</name>
    <name evidence="8" type="ORF">PSSA1_v1c5810</name>
</gene>
<organism evidence="8 9">
    <name type="scientific">Candidatus Phytoplasma solani</name>
    <dbReference type="NCBI Taxonomy" id="69896"/>
    <lineage>
        <taxon>Bacteria</taxon>
        <taxon>Bacillati</taxon>
        <taxon>Mycoplasmatota</taxon>
        <taxon>Mollicutes</taxon>
        <taxon>Acholeplasmatales</taxon>
        <taxon>Acholeplasmataceae</taxon>
        <taxon>Candidatus Phytoplasma</taxon>
        <taxon>16SrXII (Stolbur group)</taxon>
    </lineage>
</organism>
<dbReference type="EMBL" id="MPBG01000009">
    <property type="protein sequence ID" value="RMI87812.1"/>
    <property type="molecule type" value="Genomic_DNA"/>
</dbReference>
<dbReference type="NCBIfam" id="TIGR00030">
    <property type="entry name" value="S21p"/>
    <property type="match status" value="1"/>
</dbReference>
<dbReference type="Proteomes" id="UP000283896">
    <property type="component" value="Unassembled WGS sequence"/>
</dbReference>
<evidence type="ECO:0000313" key="8">
    <source>
        <dbReference type="EMBL" id="RMI87812.1"/>
    </source>
</evidence>
<dbReference type="GO" id="GO:0005840">
    <property type="term" value="C:ribosome"/>
    <property type="evidence" value="ECO:0007669"/>
    <property type="project" value="UniProtKB-KW"/>
</dbReference>
<reference evidence="9" key="1">
    <citation type="submission" date="2016-11" db="EMBL/GenBank/DDBJ databases">
        <title>Genome sequence of Candidatus Phytoplasma solani strain SA-1.</title>
        <authorList>
            <person name="Haryono M."/>
            <person name="Samarzija I."/>
            <person name="Seruga Music M."/>
            <person name="Hogenhout S."/>
            <person name="Kuo C.-H."/>
        </authorList>
    </citation>
    <scope>NUCLEOTIDE SEQUENCE [LARGE SCALE GENOMIC DNA]</scope>
    <source>
        <strain evidence="9">SA-1</strain>
    </source>
</reference>
<dbReference type="OrthoDB" id="9799244at2"/>
<comment type="caution">
    <text evidence="8">The sequence shown here is derived from an EMBL/GenBank/DDBJ whole genome shotgun (WGS) entry which is preliminary data.</text>
</comment>
<dbReference type="HAMAP" id="MF_00358">
    <property type="entry name" value="Ribosomal_bS21"/>
    <property type="match status" value="1"/>
</dbReference>
<keyword evidence="2 5" id="KW-0689">Ribosomal protein</keyword>
<dbReference type="InterPro" id="IPR001911">
    <property type="entry name" value="Ribosomal_bS21"/>
</dbReference>
<dbReference type="AlphaFoldDB" id="A0A421NUX8"/>
<proteinExistence type="inferred from homology"/>
<evidence type="ECO:0000256" key="7">
    <source>
        <dbReference type="SAM" id="MobiDB-lite"/>
    </source>
</evidence>
<dbReference type="GO" id="GO:1990904">
    <property type="term" value="C:ribonucleoprotein complex"/>
    <property type="evidence" value="ECO:0007669"/>
    <property type="project" value="UniProtKB-KW"/>
</dbReference>